<dbReference type="Proteomes" id="UP000789901">
    <property type="component" value="Unassembled WGS sequence"/>
</dbReference>
<accession>A0ABN7WG78</accession>
<evidence type="ECO:0000313" key="2">
    <source>
        <dbReference type="EMBL" id="CAG8831307.1"/>
    </source>
</evidence>
<gene>
    <name evidence="2" type="ORF">GMARGA_LOCUS30623</name>
</gene>
<feature type="non-terminal residue" evidence="2">
    <location>
        <position position="1"/>
    </location>
</feature>
<dbReference type="Pfam" id="PF02399">
    <property type="entry name" value="Herpes_ori_bp"/>
    <property type="match status" value="1"/>
</dbReference>
<feature type="domain" description="Replication origin-binding protein" evidence="1">
    <location>
        <begin position="277"/>
        <end position="461"/>
    </location>
</feature>
<evidence type="ECO:0000259" key="1">
    <source>
        <dbReference type="Pfam" id="PF02399"/>
    </source>
</evidence>
<keyword evidence="3" id="KW-1185">Reference proteome</keyword>
<dbReference type="EMBL" id="CAJVQB010043612">
    <property type="protein sequence ID" value="CAG8831307.1"/>
    <property type="molecule type" value="Genomic_DNA"/>
</dbReference>
<feature type="non-terminal residue" evidence="2">
    <location>
        <position position="1170"/>
    </location>
</feature>
<name>A0ABN7WG78_GIGMA</name>
<organism evidence="2 3">
    <name type="scientific">Gigaspora margarita</name>
    <dbReference type="NCBI Taxonomy" id="4874"/>
    <lineage>
        <taxon>Eukaryota</taxon>
        <taxon>Fungi</taxon>
        <taxon>Fungi incertae sedis</taxon>
        <taxon>Mucoromycota</taxon>
        <taxon>Glomeromycotina</taxon>
        <taxon>Glomeromycetes</taxon>
        <taxon>Diversisporales</taxon>
        <taxon>Gigasporaceae</taxon>
        <taxon>Gigaspora</taxon>
    </lineage>
</organism>
<protein>
    <submittedName>
        <fullName evidence="2">36523_t:CDS:1</fullName>
    </submittedName>
</protein>
<dbReference type="InterPro" id="IPR003450">
    <property type="entry name" value="Replication_origin-bd"/>
</dbReference>
<proteinExistence type="predicted"/>
<reference evidence="2 3" key="1">
    <citation type="submission" date="2021-06" db="EMBL/GenBank/DDBJ databases">
        <authorList>
            <person name="Kallberg Y."/>
            <person name="Tangrot J."/>
            <person name="Rosling A."/>
        </authorList>
    </citation>
    <scope>NUCLEOTIDE SEQUENCE [LARGE SCALE GENOMIC DNA]</scope>
    <source>
        <strain evidence="2 3">120-4 pot B 10/14</strain>
    </source>
</reference>
<sequence>EAKKHLRESLQQQCLSQKLAEYNEAKIILKGLTDLDYKPGHGEYTYYKYWLASNGHTDKNDTALLDAYRPEEIHSQYIIRPDPTNPKVPSLDGKKITREDLLSRILVACVDTLYSTLGCMGLQKLEDYLVQPKSDYSMIWPRTFSPEEPVKQESQPIDDENALVKGANLVIAKYGWLQIGRAEKGFINFQTQSVKECPICNVKHEKDQLYGFIRKNGHFVLKCYRQKQYKPDHKGLSFDKVSDKVESEVKPKWGLIERLPKAVKHPRPLAELSGKNINVREMEDAPEAYPDFLSEEPTTSLIRSPVMTGKTKALRIILNSFTKEGDRLPCFVWVSYRKTLSNETKAKVDILQNAGLRVCNYQEVEGDLAICNWDVIIVQAESTHRLSLYGGRSYVVILDEVNAIMHQINSGVHARESENAMRDLLKSAVHVLAMDAFANESTLNFLRQYRGENIRVFDNKYQPHKGKPVKILYDPDKGAEAIRRGLKLLQEGKRVAFSVTACKKARAIAVQASKLLKPDGSHVLSRVYFGQMDRKQRQEDFADINATWSALDCVVYTSTVEAGISFEISNHFDAVIGISDINTGVHAEAFAQMFYRVRDCPHHTISLYNSKKPGIFKEPNRDLIRAELSALRPGDLPTIIKGHREWDKIADCYTLDSSPAVETFIEVEYQRRLSAKYFPEILCSLIASTGATLELISIEDAEKVNRNEISHTIKNTEKKIKGADAESIANAPDISPGEAEILKQNPIRSFTDNMTLQRHYLWKVYASGDIGGKDDIRDWGMNIDDWIKLCNIKFVKRYNNPEPLQYFRRLAYFRRQGSDEVKALENLKIKEAMQWEESQDSMDPASNDLHKFYSAKQWEAVRNLFQSVGFSGIDDTKILSGDGVAKTFEQSREKIVKIREDALLLFGFKTRAKGIPDLNATIKFINAIVNNWCGYTIRSGRRKEGPKDQRVWKTTYWIHRVPHDGAGFETIERIKAIKLNAPNYRSTEPILPPYKPESIDETQELFDSIPITTDITISKSSNEICKESSCNNIAEKSVTNLPQLSSIALTQDQSNNSEQFSSITEAKKELPESLISLSSEYLIKNESDINTLIFYLQEKFQMSKEKLEQWKTKIAFEFRDNINYWKKERESMNEVDFLEYKRNFEAKMKVPTTPYKKELKKKSLALIEYA</sequence>
<comment type="caution">
    <text evidence="2">The sequence shown here is derived from an EMBL/GenBank/DDBJ whole genome shotgun (WGS) entry which is preliminary data.</text>
</comment>
<evidence type="ECO:0000313" key="3">
    <source>
        <dbReference type="Proteomes" id="UP000789901"/>
    </source>
</evidence>